<feature type="transmembrane region" description="Helical" evidence="6">
    <location>
        <begin position="280"/>
        <end position="301"/>
    </location>
</feature>
<name>A0ABQ6MLU2_9STRA</name>
<evidence type="ECO:0008006" key="9">
    <source>
        <dbReference type="Google" id="ProtNLM"/>
    </source>
</evidence>
<protein>
    <recommendedName>
        <fullName evidence="9">G-protein coupled receptors family 2 profile 2 domain-containing protein</fullName>
    </recommendedName>
</protein>
<feature type="transmembrane region" description="Helical" evidence="6">
    <location>
        <begin position="47"/>
        <end position="67"/>
    </location>
</feature>
<feature type="transmembrane region" description="Helical" evidence="6">
    <location>
        <begin position="15"/>
        <end position="35"/>
    </location>
</feature>
<keyword evidence="5" id="KW-0175">Coiled coil</keyword>
<evidence type="ECO:0000256" key="6">
    <source>
        <dbReference type="SAM" id="Phobius"/>
    </source>
</evidence>
<evidence type="ECO:0000256" key="1">
    <source>
        <dbReference type="ARBA" id="ARBA00004141"/>
    </source>
</evidence>
<feature type="transmembrane region" description="Helical" evidence="6">
    <location>
        <begin position="87"/>
        <end position="110"/>
    </location>
</feature>
<sequence>MNIFSSPCLHASQSIVSFFTTGSAFLSFLVVLIEINKSTRPAFPNNLALVFSLVGIGFNLTLGLGPVLDFRQIHEFKTDPMFHSFCIGQGFLFQFFATCSVFWYVAFTNIMHDIIVKRRRAKDVAQRKARVYFLAVVLPLVSALIPLAAGKYGPRYIRGSPETFEGSGLECWLEDPFWQLAAMLVWLLAALLWCGYRGYQIVLVLKKTKFKTERTRSQGVMNNKRGYKLVQTLKETYRRNLFLLIIYSVFCVIIFAYFAWVSILSSSDADADDPCLASVGYSLDVSLLGTTLFVLFAVNYGNIRAVRDFLRSFYREVANYCSGDTSDWADDLSNSLLMSTSPPRSDQDVEAAKPSHAPLAEQVEGEARIVTTHIGTKINAGLGTIKSPVDPKGFRSAFDEKAVSGRSVPPKNHPVALKLQQQREEYTNRVLEFVLDRINNMSGLQDAQALASEFMSDIENESKVLFDESGLTGGEGESEWDDEGSDFCSEIYDSMMSKQDLDARLATAKKRFEEALQKQKQQEKV</sequence>
<keyword evidence="4 6" id="KW-0472">Membrane</keyword>
<evidence type="ECO:0000313" key="7">
    <source>
        <dbReference type="EMBL" id="GMI28893.1"/>
    </source>
</evidence>
<comment type="caution">
    <text evidence="7">The sequence shown here is derived from an EMBL/GenBank/DDBJ whole genome shotgun (WGS) entry which is preliminary data.</text>
</comment>
<dbReference type="PANTHER" id="PTHR23112">
    <property type="entry name" value="G PROTEIN-COUPLED RECEPTOR 157-RELATED"/>
    <property type="match status" value="1"/>
</dbReference>
<dbReference type="EMBL" id="BRYB01001577">
    <property type="protein sequence ID" value="GMI28893.1"/>
    <property type="molecule type" value="Genomic_DNA"/>
</dbReference>
<keyword evidence="2 6" id="KW-0812">Transmembrane</keyword>
<feature type="transmembrane region" description="Helical" evidence="6">
    <location>
        <begin position="131"/>
        <end position="149"/>
    </location>
</feature>
<dbReference type="Proteomes" id="UP001165060">
    <property type="component" value="Unassembled WGS sequence"/>
</dbReference>
<evidence type="ECO:0000256" key="4">
    <source>
        <dbReference type="ARBA" id="ARBA00023136"/>
    </source>
</evidence>
<keyword evidence="8" id="KW-1185">Reference proteome</keyword>
<accession>A0ABQ6MLU2</accession>
<evidence type="ECO:0000256" key="3">
    <source>
        <dbReference type="ARBA" id="ARBA00022989"/>
    </source>
</evidence>
<dbReference type="Gene3D" id="1.20.1070.10">
    <property type="entry name" value="Rhodopsin 7-helix transmembrane proteins"/>
    <property type="match status" value="1"/>
</dbReference>
<comment type="subcellular location">
    <subcellularLocation>
        <location evidence="1">Membrane</location>
        <topology evidence="1">Multi-pass membrane protein</topology>
    </subcellularLocation>
</comment>
<evidence type="ECO:0000313" key="8">
    <source>
        <dbReference type="Proteomes" id="UP001165060"/>
    </source>
</evidence>
<dbReference type="PANTHER" id="PTHR23112:SF0">
    <property type="entry name" value="TRANSMEMBRANE PROTEIN 116"/>
    <property type="match status" value="1"/>
</dbReference>
<evidence type="ECO:0000256" key="5">
    <source>
        <dbReference type="SAM" id="Coils"/>
    </source>
</evidence>
<feature type="transmembrane region" description="Helical" evidence="6">
    <location>
        <begin position="177"/>
        <end position="199"/>
    </location>
</feature>
<proteinExistence type="predicted"/>
<feature type="transmembrane region" description="Helical" evidence="6">
    <location>
        <begin position="241"/>
        <end position="260"/>
    </location>
</feature>
<reference evidence="7 8" key="1">
    <citation type="journal article" date="2023" name="Commun. Biol.">
        <title>Genome analysis of Parmales, the sister group of diatoms, reveals the evolutionary specialization of diatoms from phago-mixotrophs to photoautotrophs.</title>
        <authorList>
            <person name="Ban H."/>
            <person name="Sato S."/>
            <person name="Yoshikawa S."/>
            <person name="Yamada K."/>
            <person name="Nakamura Y."/>
            <person name="Ichinomiya M."/>
            <person name="Sato N."/>
            <person name="Blanc-Mathieu R."/>
            <person name="Endo H."/>
            <person name="Kuwata A."/>
            <person name="Ogata H."/>
        </authorList>
    </citation>
    <scope>NUCLEOTIDE SEQUENCE [LARGE SCALE GENOMIC DNA]</scope>
</reference>
<gene>
    <name evidence="7" type="ORF">TeGR_g13959</name>
</gene>
<feature type="coiled-coil region" evidence="5">
    <location>
        <begin position="498"/>
        <end position="525"/>
    </location>
</feature>
<evidence type="ECO:0000256" key="2">
    <source>
        <dbReference type="ARBA" id="ARBA00022692"/>
    </source>
</evidence>
<keyword evidence="3 6" id="KW-1133">Transmembrane helix</keyword>
<organism evidence="7 8">
    <name type="scientific">Tetraparma gracilis</name>
    <dbReference type="NCBI Taxonomy" id="2962635"/>
    <lineage>
        <taxon>Eukaryota</taxon>
        <taxon>Sar</taxon>
        <taxon>Stramenopiles</taxon>
        <taxon>Ochrophyta</taxon>
        <taxon>Bolidophyceae</taxon>
        <taxon>Parmales</taxon>
        <taxon>Triparmaceae</taxon>
        <taxon>Tetraparma</taxon>
    </lineage>
</organism>